<dbReference type="Proteomes" id="UP000270094">
    <property type="component" value="Unassembled WGS sequence"/>
</dbReference>
<feature type="region of interest" description="Disordered" evidence="1">
    <location>
        <begin position="54"/>
        <end position="123"/>
    </location>
</feature>
<accession>A0A3P7JM95</accession>
<feature type="region of interest" description="Disordered" evidence="1">
    <location>
        <begin position="263"/>
        <end position="318"/>
    </location>
</feature>
<dbReference type="AlphaFoldDB" id="A0A3P7JM95"/>
<name>A0A3P7JM95_STRVU</name>
<organism evidence="2 3">
    <name type="scientific">Strongylus vulgaris</name>
    <name type="common">Blood worm</name>
    <dbReference type="NCBI Taxonomy" id="40348"/>
    <lineage>
        <taxon>Eukaryota</taxon>
        <taxon>Metazoa</taxon>
        <taxon>Ecdysozoa</taxon>
        <taxon>Nematoda</taxon>
        <taxon>Chromadorea</taxon>
        <taxon>Rhabditida</taxon>
        <taxon>Rhabditina</taxon>
        <taxon>Rhabditomorpha</taxon>
        <taxon>Strongyloidea</taxon>
        <taxon>Strongylidae</taxon>
        <taxon>Strongylus</taxon>
    </lineage>
</organism>
<proteinExistence type="predicted"/>
<reference evidence="2 3" key="1">
    <citation type="submission" date="2018-11" db="EMBL/GenBank/DDBJ databases">
        <authorList>
            <consortium name="Pathogen Informatics"/>
        </authorList>
    </citation>
    <scope>NUCLEOTIDE SEQUENCE [LARGE SCALE GENOMIC DNA]</scope>
</reference>
<feature type="compositionally biased region" description="Acidic residues" evidence="1">
    <location>
        <begin position="308"/>
        <end position="318"/>
    </location>
</feature>
<feature type="compositionally biased region" description="Basic and acidic residues" evidence="1">
    <location>
        <begin position="15"/>
        <end position="31"/>
    </location>
</feature>
<protein>
    <submittedName>
        <fullName evidence="2">Uncharacterized protein</fullName>
    </submittedName>
</protein>
<feature type="compositionally biased region" description="Basic and acidic residues" evidence="1">
    <location>
        <begin position="94"/>
        <end position="123"/>
    </location>
</feature>
<feature type="non-terminal residue" evidence="2">
    <location>
        <position position="318"/>
    </location>
</feature>
<feature type="region of interest" description="Disordered" evidence="1">
    <location>
        <begin position="190"/>
        <end position="249"/>
    </location>
</feature>
<evidence type="ECO:0000313" key="2">
    <source>
        <dbReference type="EMBL" id="VDM81953.1"/>
    </source>
</evidence>
<dbReference type="EMBL" id="UYYB01115350">
    <property type="protein sequence ID" value="VDM81953.1"/>
    <property type="molecule type" value="Genomic_DNA"/>
</dbReference>
<dbReference type="OrthoDB" id="5872155at2759"/>
<evidence type="ECO:0000313" key="3">
    <source>
        <dbReference type="Proteomes" id="UP000270094"/>
    </source>
</evidence>
<sequence length="318" mass="35935">MVEESIKDFGPTFEGSDKKQDPSYLERRKTSAEQISEVIPARWEQDTLEYPVPTSSVDTFGAIQEPRRVSVTKKPQDASVEDDIPGVDLSHLSPAEREQILADASEVRDGAHSRNDSRAEDRRDDFDFTYSDVRFSEISDENFDQERYKVSVRSDSGVVDAVEISDDLYKQEESDWAMGRTRMWTTVFEGDESEQPSDEVFNRQSPGERVYGSVSQKFLRKPEKKGNEKAKNAAERILHKEHDQASSLDDDYALKEIEFDTGLGTSKSLTSAKMSSTPWTPMGLDAESVTPLKRPTPEITVTVHDERDSEEEESGSED</sequence>
<feature type="region of interest" description="Disordered" evidence="1">
    <location>
        <begin position="1"/>
        <end position="38"/>
    </location>
</feature>
<evidence type="ECO:0000256" key="1">
    <source>
        <dbReference type="SAM" id="MobiDB-lite"/>
    </source>
</evidence>
<feature type="compositionally biased region" description="Basic and acidic residues" evidence="1">
    <location>
        <begin position="220"/>
        <end position="244"/>
    </location>
</feature>
<feature type="compositionally biased region" description="Polar residues" evidence="1">
    <location>
        <begin position="263"/>
        <end position="279"/>
    </location>
</feature>
<gene>
    <name evidence="2" type="ORF">SVUK_LOCUS16951</name>
</gene>
<keyword evidence="3" id="KW-1185">Reference proteome</keyword>